<dbReference type="InterPro" id="IPR050131">
    <property type="entry name" value="Peptidase_S8_subtilisin-like"/>
</dbReference>
<dbReference type="PANTHER" id="PTHR43806">
    <property type="entry name" value="PEPTIDASE S8"/>
    <property type="match status" value="1"/>
</dbReference>
<keyword evidence="5 6" id="KW-0720">Serine protease</keyword>
<evidence type="ECO:0000256" key="5">
    <source>
        <dbReference type="ARBA" id="ARBA00022825"/>
    </source>
</evidence>
<evidence type="ECO:0000256" key="7">
    <source>
        <dbReference type="SAM" id="SignalP"/>
    </source>
</evidence>
<dbReference type="EMBL" id="CP027062">
    <property type="protein sequence ID" value="AVI50655.1"/>
    <property type="molecule type" value="Genomic_DNA"/>
</dbReference>
<evidence type="ECO:0000256" key="6">
    <source>
        <dbReference type="PROSITE-ProRule" id="PRU01240"/>
    </source>
</evidence>
<feature type="active site" description="Charge relay system" evidence="6">
    <location>
        <position position="276"/>
    </location>
</feature>
<evidence type="ECO:0000256" key="4">
    <source>
        <dbReference type="ARBA" id="ARBA00022801"/>
    </source>
</evidence>
<dbReference type="Proteomes" id="UP000238442">
    <property type="component" value="Chromosome"/>
</dbReference>
<reference evidence="10 11" key="1">
    <citation type="submission" date="2018-02" db="EMBL/GenBank/DDBJ databases">
        <title>Genomic analysis of the strain RR4-38 isolated from a seawater recirculating aquaculture system.</title>
        <authorList>
            <person name="Kim Y.-S."/>
            <person name="Jang Y.H."/>
            <person name="Kim K.-H."/>
        </authorList>
    </citation>
    <scope>NUCLEOTIDE SEQUENCE [LARGE SCALE GENOMIC DNA]</scope>
    <source>
        <strain evidence="10 11">RR4-38</strain>
    </source>
</reference>
<protein>
    <submittedName>
        <fullName evidence="10">Peptidase S8</fullName>
    </submittedName>
</protein>
<evidence type="ECO:0000256" key="3">
    <source>
        <dbReference type="ARBA" id="ARBA00022729"/>
    </source>
</evidence>
<dbReference type="InterPro" id="IPR023828">
    <property type="entry name" value="Peptidase_S8_Ser-AS"/>
</dbReference>
<dbReference type="NCBIfam" id="TIGR04183">
    <property type="entry name" value="Por_Secre_tail"/>
    <property type="match status" value="1"/>
</dbReference>
<dbReference type="GO" id="GO:0006508">
    <property type="term" value="P:proteolysis"/>
    <property type="evidence" value="ECO:0007669"/>
    <property type="project" value="UniProtKB-KW"/>
</dbReference>
<keyword evidence="3 7" id="KW-0732">Signal</keyword>
<dbReference type="PANTHER" id="PTHR43806:SF11">
    <property type="entry name" value="CEREVISIN-RELATED"/>
    <property type="match status" value="1"/>
</dbReference>
<dbReference type="KEGG" id="aue:C5O00_05510"/>
<dbReference type="PROSITE" id="PS51892">
    <property type="entry name" value="SUBTILASE"/>
    <property type="match status" value="1"/>
</dbReference>
<name>A0A2S0HVL4_9FLAO</name>
<comment type="similarity">
    <text evidence="1 6">Belongs to the peptidase S8 family.</text>
</comment>
<keyword evidence="4 6" id="KW-0378">Hydrolase</keyword>
<evidence type="ECO:0000313" key="11">
    <source>
        <dbReference type="Proteomes" id="UP000238442"/>
    </source>
</evidence>
<dbReference type="InterPro" id="IPR000209">
    <property type="entry name" value="Peptidase_S8/S53_dom"/>
</dbReference>
<evidence type="ECO:0000256" key="1">
    <source>
        <dbReference type="ARBA" id="ARBA00011073"/>
    </source>
</evidence>
<feature type="domain" description="Peptidase S8/S53" evidence="8">
    <location>
        <begin position="265"/>
        <end position="500"/>
    </location>
</feature>
<dbReference type="Gene3D" id="2.60.120.380">
    <property type="match status" value="1"/>
</dbReference>
<dbReference type="OrthoDB" id="9792152at2"/>
<dbReference type="InterPro" id="IPR008979">
    <property type="entry name" value="Galactose-bd-like_sf"/>
</dbReference>
<evidence type="ECO:0000259" key="9">
    <source>
        <dbReference type="Pfam" id="PF18962"/>
    </source>
</evidence>
<proteinExistence type="inferred from homology"/>
<dbReference type="Gene3D" id="3.40.50.200">
    <property type="entry name" value="Peptidase S8/S53 domain"/>
    <property type="match status" value="1"/>
</dbReference>
<evidence type="ECO:0000259" key="8">
    <source>
        <dbReference type="Pfam" id="PF00082"/>
    </source>
</evidence>
<dbReference type="GO" id="GO:0004252">
    <property type="term" value="F:serine-type endopeptidase activity"/>
    <property type="evidence" value="ECO:0007669"/>
    <property type="project" value="UniProtKB-UniRule"/>
</dbReference>
<keyword evidence="2 6" id="KW-0645">Protease</keyword>
<dbReference type="RefSeq" id="WP_105215645.1">
    <property type="nucleotide sequence ID" value="NZ_CP027062.1"/>
</dbReference>
<dbReference type="PROSITE" id="PS00138">
    <property type="entry name" value="SUBTILASE_SER"/>
    <property type="match status" value="1"/>
</dbReference>
<dbReference type="SUPFAM" id="SSF49785">
    <property type="entry name" value="Galactose-binding domain-like"/>
    <property type="match status" value="1"/>
</dbReference>
<feature type="domain" description="Secretion system C-terminal sorting" evidence="9">
    <location>
        <begin position="839"/>
        <end position="913"/>
    </location>
</feature>
<feature type="active site" description="Charge relay system" evidence="6">
    <location>
        <position position="249"/>
    </location>
</feature>
<keyword evidence="11" id="KW-1185">Reference proteome</keyword>
<sequence>MKNFTFFSINRKSVSFLVMIFAFALASAQNSYTITFQDETIEMPENIDTFQWNQFPESAHLRDGYIGWVQFYETPSQSVQDLFAANGLDLISYIPHHTYLFRFPENTSISFLQNNGVRSIVPVEGRFKLSQDLKNGNIGNWATDGENYVVTLQYYPYVDAQFVIADLATQQISVKQQYAGSNNIDLVIPNDCLETLSNQPYVKWVEVIVAPSVPDSEKGRTIHRANLLDTQTPGGNNFTGLGVGTLCRDDGPVGPHIDFQGRHNGPLNPIANGSSHGDGVSGIIAGAGNLNPNNRGMAAGSDLYVVQYVASFLDTNTVTLINNGDVQVTNSSYSNGCNAGYTSITQTVDTQTNTIPTLLHVFSAGNSNGLNCGYGAGSQWGNITGGHKQGKNVIATANLFEDGVLVSSSSRGPAHDGRIKPDISAHGQGQISTNQNNTYQTFGGTSAAAPGIAGVSAQLYQVYMEENAGALPESALIKAALLNTANDMGNVGPDFKFGWGLVNANRAALLLQDDRYLSSTVAQGLTNTHTINVPANTTQVRFMVYWSDPAATPGADPALVNDLDLVVTDPSSGTHLPWVLDHTPNPVNLDTPATTGPDHLNNMEQVLINNPAAGDYDIDITGFNVPIGPQDYYVVYEIITDNLVLTYPNGGEALLNVGTHIIHWDATNTTGNFLLEYSLDNGSTWNTIGNAASTVTNFEWSVPNDVSGEALVRITSGAFSDTSDDVFSIAGIVGGVSAIQVCETTATISWIALPDAEEYDLYMLGDEYMEIVGTTTDTEITVPIVDGENTDFWYAVVARNTTEGWRTLRTVARLHSSGLLDCDPLGLDDIVLGNIVMSPNPASDQVTISLSDTNFSNFEVTIVNSLGQTLQTVNERALNGTSEATLDVSSYRTGLYFVTIEIDGQSTTKKLVIR</sequence>
<gene>
    <name evidence="10" type="ORF">C5O00_05510</name>
</gene>
<dbReference type="InterPro" id="IPR026444">
    <property type="entry name" value="Secre_tail"/>
</dbReference>
<feature type="chain" id="PRO_5015478403" evidence="7">
    <location>
        <begin position="29"/>
        <end position="914"/>
    </location>
</feature>
<dbReference type="GO" id="GO:0005615">
    <property type="term" value="C:extracellular space"/>
    <property type="evidence" value="ECO:0007669"/>
    <property type="project" value="TreeGrafter"/>
</dbReference>
<dbReference type="InterPro" id="IPR034058">
    <property type="entry name" value="TagA/B/C/D_pept_dom"/>
</dbReference>
<dbReference type="InterPro" id="IPR036852">
    <property type="entry name" value="Peptidase_S8/S53_dom_sf"/>
</dbReference>
<dbReference type="Pfam" id="PF00082">
    <property type="entry name" value="Peptidase_S8"/>
    <property type="match status" value="1"/>
</dbReference>
<dbReference type="InterPro" id="IPR015500">
    <property type="entry name" value="Peptidase_S8_subtilisin-rel"/>
</dbReference>
<dbReference type="SUPFAM" id="SSF52743">
    <property type="entry name" value="Subtilisin-like"/>
    <property type="match status" value="1"/>
</dbReference>
<dbReference type="Pfam" id="PF18962">
    <property type="entry name" value="Por_Secre_tail"/>
    <property type="match status" value="1"/>
</dbReference>
<feature type="signal peptide" evidence="7">
    <location>
        <begin position="1"/>
        <end position="28"/>
    </location>
</feature>
<accession>A0A2S0HVL4</accession>
<feature type="active site" description="Charge relay system" evidence="6">
    <location>
        <position position="446"/>
    </location>
</feature>
<dbReference type="PRINTS" id="PR00723">
    <property type="entry name" value="SUBTILISIN"/>
</dbReference>
<evidence type="ECO:0000256" key="2">
    <source>
        <dbReference type="ARBA" id="ARBA00022670"/>
    </source>
</evidence>
<dbReference type="CDD" id="cd04842">
    <property type="entry name" value="Peptidases_S8_Kp43_protease"/>
    <property type="match status" value="1"/>
</dbReference>
<evidence type="ECO:0000313" key="10">
    <source>
        <dbReference type="EMBL" id="AVI50655.1"/>
    </source>
</evidence>
<organism evidence="10 11">
    <name type="scientific">Pukyongia salina</name>
    <dbReference type="NCBI Taxonomy" id="2094025"/>
    <lineage>
        <taxon>Bacteria</taxon>
        <taxon>Pseudomonadati</taxon>
        <taxon>Bacteroidota</taxon>
        <taxon>Flavobacteriia</taxon>
        <taxon>Flavobacteriales</taxon>
        <taxon>Flavobacteriaceae</taxon>
        <taxon>Pukyongia</taxon>
    </lineage>
</organism>
<dbReference type="AlphaFoldDB" id="A0A2S0HVL4"/>